<feature type="domain" description="O-antigen ligase-related" evidence="6">
    <location>
        <begin position="193"/>
        <end position="329"/>
    </location>
</feature>
<dbReference type="GO" id="GO:0016874">
    <property type="term" value="F:ligase activity"/>
    <property type="evidence" value="ECO:0007669"/>
    <property type="project" value="UniProtKB-KW"/>
</dbReference>
<feature type="transmembrane region" description="Helical" evidence="5">
    <location>
        <begin position="226"/>
        <end position="247"/>
    </location>
</feature>
<keyword evidence="8" id="KW-1185">Reference proteome</keyword>
<dbReference type="GO" id="GO:0016020">
    <property type="term" value="C:membrane"/>
    <property type="evidence" value="ECO:0007669"/>
    <property type="project" value="UniProtKB-SubCell"/>
</dbReference>
<dbReference type="Proteomes" id="UP000316471">
    <property type="component" value="Unassembled WGS sequence"/>
</dbReference>
<feature type="transmembrane region" description="Helical" evidence="5">
    <location>
        <begin position="184"/>
        <end position="205"/>
    </location>
</feature>
<organism evidence="7 8">
    <name type="scientific">Aerolutibacter ruishenii</name>
    <dbReference type="NCBI Taxonomy" id="686800"/>
    <lineage>
        <taxon>Bacteria</taxon>
        <taxon>Pseudomonadati</taxon>
        <taxon>Pseudomonadota</taxon>
        <taxon>Gammaproteobacteria</taxon>
        <taxon>Lysobacterales</taxon>
        <taxon>Lysobacteraceae</taxon>
        <taxon>Aerolutibacter</taxon>
    </lineage>
</organism>
<feature type="transmembrane region" description="Helical" evidence="5">
    <location>
        <begin position="28"/>
        <end position="45"/>
    </location>
</feature>
<comment type="caution">
    <text evidence="7">The sequence shown here is derived from an EMBL/GenBank/DDBJ whole genome shotgun (WGS) entry which is preliminary data.</text>
</comment>
<reference evidence="7 8" key="1">
    <citation type="journal article" date="2015" name="Stand. Genomic Sci.">
        <title>Genomic Encyclopedia of Bacterial and Archaeal Type Strains, Phase III: the genomes of soil and plant-associated and newly described type strains.</title>
        <authorList>
            <person name="Whitman W.B."/>
            <person name="Woyke T."/>
            <person name="Klenk H.P."/>
            <person name="Zhou Y."/>
            <person name="Lilburn T.G."/>
            <person name="Beck B.J."/>
            <person name="De Vos P."/>
            <person name="Vandamme P."/>
            <person name="Eisen J.A."/>
            <person name="Garrity G."/>
            <person name="Hugenholtz P."/>
            <person name="Kyrpides N.C."/>
        </authorList>
    </citation>
    <scope>NUCLEOTIDE SEQUENCE [LARGE SCALE GENOMIC DNA]</scope>
    <source>
        <strain evidence="7 8">CGMCC 1.10136</strain>
    </source>
</reference>
<accession>A0A562LCH6</accession>
<feature type="transmembrane region" description="Helical" evidence="5">
    <location>
        <begin position="116"/>
        <end position="136"/>
    </location>
</feature>
<gene>
    <name evidence="7" type="ORF">IP93_03108</name>
</gene>
<feature type="transmembrane region" description="Helical" evidence="5">
    <location>
        <begin position="157"/>
        <end position="178"/>
    </location>
</feature>
<keyword evidence="7" id="KW-0436">Ligase</keyword>
<evidence type="ECO:0000256" key="1">
    <source>
        <dbReference type="ARBA" id="ARBA00004141"/>
    </source>
</evidence>
<dbReference type="InterPro" id="IPR051533">
    <property type="entry name" value="WaaL-like"/>
</dbReference>
<evidence type="ECO:0000313" key="8">
    <source>
        <dbReference type="Proteomes" id="UP000316471"/>
    </source>
</evidence>
<dbReference type="AlphaFoldDB" id="A0A562LCH6"/>
<comment type="subcellular location">
    <subcellularLocation>
        <location evidence="1">Membrane</location>
        <topology evidence="1">Multi-pass membrane protein</topology>
    </subcellularLocation>
</comment>
<evidence type="ECO:0000259" key="6">
    <source>
        <dbReference type="Pfam" id="PF04932"/>
    </source>
</evidence>
<evidence type="ECO:0000256" key="3">
    <source>
        <dbReference type="ARBA" id="ARBA00022989"/>
    </source>
</evidence>
<evidence type="ECO:0000256" key="5">
    <source>
        <dbReference type="SAM" id="Phobius"/>
    </source>
</evidence>
<sequence length="437" mass="47338">MLRLLLATMIVLIPNSLRFSFDAGIPGFNLTNLLFILLLLGLALGKRENAPTQHGYMTSPLLALLLVITSGFIVVQLVDPGDFADDATKLKNAAFYPCLYFVYRHSRQDLKATRQLILLTLAVAVAAGVEAIYQWAQFGMGNFSPDNRASGPFGGVLAANRAGIYYALFLPMLLSLFLRSQNHFLWRFAALAGSAILCVGIMATFSRQGYVIAAITVIALLFRKNVLLTIALSAIMVSAISLLPGSVAQRVTETQQSSASGEMGVDDSTASRYHIWTGAMKMVADHPAGVGPNRFRSHIGDYSSYPEMDAHNSFVLALAEYGPLGLGVLVWLFVRLFGLAKQLRHESEPDNTEAKALADGLTFAAMALLLGSMFSSLVLDGSFAGSFWIMCGLVERLAMLQRQATELGTNPPTAHALPADRFPLIAKIRPGYRRGVS</sequence>
<evidence type="ECO:0000313" key="7">
    <source>
        <dbReference type="EMBL" id="TWI05347.1"/>
    </source>
</evidence>
<evidence type="ECO:0000256" key="4">
    <source>
        <dbReference type="ARBA" id="ARBA00023136"/>
    </source>
</evidence>
<name>A0A562LCH6_9GAMM</name>
<evidence type="ECO:0000256" key="2">
    <source>
        <dbReference type="ARBA" id="ARBA00022692"/>
    </source>
</evidence>
<keyword evidence="4 5" id="KW-0472">Membrane</keyword>
<feature type="transmembrane region" description="Helical" evidence="5">
    <location>
        <begin position="57"/>
        <end position="78"/>
    </location>
</feature>
<dbReference type="PANTHER" id="PTHR37422">
    <property type="entry name" value="TEICHURONIC ACID BIOSYNTHESIS PROTEIN TUAE"/>
    <property type="match status" value="1"/>
</dbReference>
<keyword evidence="2 5" id="KW-0812">Transmembrane</keyword>
<dbReference type="Pfam" id="PF04932">
    <property type="entry name" value="Wzy_C"/>
    <property type="match status" value="1"/>
</dbReference>
<dbReference type="PANTHER" id="PTHR37422:SF13">
    <property type="entry name" value="LIPOPOLYSACCHARIDE BIOSYNTHESIS PROTEIN PA4999-RELATED"/>
    <property type="match status" value="1"/>
</dbReference>
<dbReference type="EMBL" id="VLKP01000024">
    <property type="protein sequence ID" value="TWI05347.1"/>
    <property type="molecule type" value="Genomic_DNA"/>
</dbReference>
<proteinExistence type="predicted"/>
<dbReference type="InterPro" id="IPR007016">
    <property type="entry name" value="O-antigen_ligase-rel_domated"/>
</dbReference>
<keyword evidence="3 5" id="KW-1133">Transmembrane helix</keyword>
<protein>
    <submittedName>
        <fullName evidence="7">O-antigen ligase</fullName>
    </submittedName>
</protein>
<feature type="transmembrane region" description="Helical" evidence="5">
    <location>
        <begin position="314"/>
        <end position="336"/>
    </location>
</feature>